<dbReference type="Proteomes" id="UP000283469">
    <property type="component" value="Unassembled WGS sequence"/>
</dbReference>
<sequence>MEQYTLPANSRPTIHLTAGECDALSELALSAEHRDPHSSAMLLAELYRAELCEPGELPEQTVAMNSRIDFIYEGTGARRTVQLVYPRDADIAAGRVSILTPIGAGLIGMTAGSSIRWPDRDGHDRLLRIVSVTPPGEG</sequence>
<dbReference type="InterPro" id="IPR001437">
    <property type="entry name" value="Tscrpt_elong_fac_GreA/B_C"/>
</dbReference>
<evidence type="ECO:0000313" key="3">
    <source>
        <dbReference type="Proteomes" id="UP000283469"/>
    </source>
</evidence>
<dbReference type="InterPro" id="IPR036953">
    <property type="entry name" value="GreA/GreB_C_sf"/>
</dbReference>
<keyword evidence="2" id="KW-0418">Kinase</keyword>
<evidence type="ECO:0000313" key="2">
    <source>
        <dbReference type="EMBL" id="RJG52524.1"/>
    </source>
</evidence>
<dbReference type="NCBIfam" id="NF004396">
    <property type="entry name" value="PRK05753.1"/>
    <property type="match status" value="1"/>
</dbReference>
<keyword evidence="2" id="KW-0808">Transferase</keyword>
<dbReference type="EMBL" id="QVRA01000025">
    <property type="protein sequence ID" value="RJG52524.1"/>
    <property type="molecule type" value="Genomic_DNA"/>
</dbReference>
<feature type="domain" description="Transcription elongation factor GreA/GreB C-terminal" evidence="1">
    <location>
        <begin position="58"/>
        <end position="133"/>
    </location>
</feature>
<evidence type="ECO:0000259" key="1">
    <source>
        <dbReference type="Pfam" id="PF01272"/>
    </source>
</evidence>
<dbReference type="SUPFAM" id="SSF54534">
    <property type="entry name" value="FKBP-like"/>
    <property type="match status" value="1"/>
</dbReference>
<dbReference type="GO" id="GO:0016301">
    <property type="term" value="F:kinase activity"/>
    <property type="evidence" value="ECO:0007669"/>
    <property type="project" value="UniProtKB-KW"/>
</dbReference>
<organism evidence="2 3">
    <name type="scientific">Sphingobium terrigena</name>
    <dbReference type="NCBI Taxonomy" id="2304063"/>
    <lineage>
        <taxon>Bacteria</taxon>
        <taxon>Pseudomonadati</taxon>
        <taxon>Pseudomonadota</taxon>
        <taxon>Alphaproteobacteria</taxon>
        <taxon>Sphingomonadales</taxon>
        <taxon>Sphingomonadaceae</taxon>
        <taxon>Sphingobium</taxon>
    </lineage>
</organism>
<dbReference type="GO" id="GO:0032784">
    <property type="term" value="P:regulation of DNA-templated transcription elongation"/>
    <property type="evidence" value="ECO:0007669"/>
    <property type="project" value="InterPro"/>
</dbReference>
<reference evidence="2 3" key="1">
    <citation type="submission" date="2018-08" db="EMBL/GenBank/DDBJ databases">
        <title>Sphingobium sp. EO9.</title>
        <authorList>
            <person name="Park Y."/>
            <person name="Kim K.H."/>
            <person name="Jeon C.O."/>
        </authorList>
    </citation>
    <scope>NUCLEOTIDE SEQUENCE [LARGE SCALE GENOMIC DNA]</scope>
    <source>
        <strain evidence="2 3">EO9</strain>
    </source>
</reference>
<name>A0A418YMX7_9SPHN</name>
<dbReference type="OrthoDB" id="192847at2"/>
<accession>A0A418YMX7</accession>
<proteinExistence type="predicted"/>
<dbReference type="GO" id="GO:0003677">
    <property type="term" value="F:DNA binding"/>
    <property type="evidence" value="ECO:0007669"/>
    <property type="project" value="InterPro"/>
</dbReference>
<dbReference type="Gene3D" id="3.10.50.30">
    <property type="entry name" value="Transcription elongation factor, GreA/GreB, C-terminal domain"/>
    <property type="match status" value="1"/>
</dbReference>
<comment type="caution">
    <text evidence="2">The sequence shown here is derived from an EMBL/GenBank/DDBJ whole genome shotgun (WGS) entry which is preliminary data.</text>
</comment>
<dbReference type="RefSeq" id="WP_119749368.1">
    <property type="nucleotide sequence ID" value="NZ_QVRA01000025.1"/>
</dbReference>
<protein>
    <submittedName>
        <fullName evidence="2">Nucleoside diphosphate kinase regulator</fullName>
    </submittedName>
</protein>
<dbReference type="AlphaFoldDB" id="A0A418YMX7"/>
<keyword evidence="3" id="KW-1185">Reference proteome</keyword>
<gene>
    <name evidence="2" type="ORF">D0Z70_19540</name>
</gene>
<dbReference type="Pfam" id="PF01272">
    <property type="entry name" value="GreA_GreB"/>
    <property type="match status" value="1"/>
</dbReference>